<dbReference type="PROSITE" id="PS50931">
    <property type="entry name" value="HTH_LYSR"/>
    <property type="match status" value="1"/>
</dbReference>
<dbReference type="SUPFAM" id="SSF53850">
    <property type="entry name" value="Periplasmic binding protein-like II"/>
    <property type="match status" value="1"/>
</dbReference>
<dbReference type="EMBL" id="JBHTJZ010000020">
    <property type="protein sequence ID" value="MFD0960341.1"/>
    <property type="molecule type" value="Genomic_DNA"/>
</dbReference>
<dbReference type="Proteomes" id="UP001596989">
    <property type="component" value="Unassembled WGS sequence"/>
</dbReference>
<name>A0ABW3HS63_9BACL</name>
<keyword evidence="3" id="KW-0238">DNA-binding</keyword>
<dbReference type="Gene3D" id="1.10.10.10">
    <property type="entry name" value="Winged helix-like DNA-binding domain superfamily/Winged helix DNA-binding domain"/>
    <property type="match status" value="1"/>
</dbReference>
<dbReference type="InterPro" id="IPR036390">
    <property type="entry name" value="WH_DNA-bd_sf"/>
</dbReference>
<keyword evidence="2" id="KW-0805">Transcription regulation</keyword>
<accession>A0ABW3HS63</accession>
<evidence type="ECO:0000256" key="4">
    <source>
        <dbReference type="ARBA" id="ARBA00023163"/>
    </source>
</evidence>
<keyword evidence="4" id="KW-0804">Transcription</keyword>
<dbReference type="Pfam" id="PF03466">
    <property type="entry name" value="LysR_substrate"/>
    <property type="match status" value="1"/>
</dbReference>
<organism evidence="6 7">
    <name type="scientific">Paenibacillus chungangensis</name>
    <dbReference type="NCBI Taxonomy" id="696535"/>
    <lineage>
        <taxon>Bacteria</taxon>
        <taxon>Bacillati</taxon>
        <taxon>Bacillota</taxon>
        <taxon>Bacilli</taxon>
        <taxon>Bacillales</taxon>
        <taxon>Paenibacillaceae</taxon>
        <taxon>Paenibacillus</taxon>
    </lineage>
</organism>
<proteinExistence type="inferred from homology"/>
<dbReference type="SUPFAM" id="SSF46785">
    <property type="entry name" value="Winged helix' DNA-binding domain"/>
    <property type="match status" value="1"/>
</dbReference>
<dbReference type="Pfam" id="PF00126">
    <property type="entry name" value="HTH_1"/>
    <property type="match status" value="1"/>
</dbReference>
<reference evidence="7" key="1">
    <citation type="journal article" date="2019" name="Int. J. Syst. Evol. Microbiol.">
        <title>The Global Catalogue of Microorganisms (GCM) 10K type strain sequencing project: providing services to taxonomists for standard genome sequencing and annotation.</title>
        <authorList>
            <consortium name="The Broad Institute Genomics Platform"/>
            <consortium name="The Broad Institute Genome Sequencing Center for Infectious Disease"/>
            <person name="Wu L."/>
            <person name="Ma J."/>
        </authorList>
    </citation>
    <scope>NUCLEOTIDE SEQUENCE [LARGE SCALE GENOMIC DNA]</scope>
    <source>
        <strain evidence="7">CCUG 59129</strain>
    </source>
</reference>
<dbReference type="InterPro" id="IPR036388">
    <property type="entry name" value="WH-like_DNA-bd_sf"/>
</dbReference>
<dbReference type="PRINTS" id="PR00039">
    <property type="entry name" value="HTHLYSR"/>
</dbReference>
<comment type="caution">
    <text evidence="6">The sequence shown here is derived from an EMBL/GenBank/DDBJ whole genome shotgun (WGS) entry which is preliminary data.</text>
</comment>
<dbReference type="PANTHER" id="PTHR30419">
    <property type="entry name" value="HTH-TYPE TRANSCRIPTIONAL REGULATOR YBHD"/>
    <property type="match status" value="1"/>
</dbReference>
<sequence length="313" mass="35357">MNEELHIFSVIVEQSSMNKAAVLLNISQPALSRKLAKLEEEIGVELFRRVGKRLELTRIGQLTYEYALEQRELYMHYLKTVAEFKETGRTSLTIGASLTTLQTTLPDIIQSLTSAHPEVDIKAITGKTHEIVAAVREHRAELGLVASTIDDPSLTCLPLFDDHLMLVLPRNQVITEKGRLDIEDLGGMPMILFAKGTWYRLLTDELFESYKLSPDVRMEIDSFEAILRLLHTCRAGTLLPQSYLREQLLVDNELVVIPIRELENAKRTTSLIFGEADDLSPAVRMCINEIAVKFPGSKKSRGYGYEVTRKSLK</sequence>
<dbReference type="InterPro" id="IPR005119">
    <property type="entry name" value="LysR_subst-bd"/>
</dbReference>
<protein>
    <submittedName>
        <fullName evidence="6">LysR family transcriptional regulator</fullName>
    </submittedName>
</protein>
<dbReference type="PANTHER" id="PTHR30419:SF8">
    <property type="entry name" value="NITROGEN ASSIMILATION TRANSCRIPTIONAL ACTIVATOR-RELATED"/>
    <property type="match status" value="1"/>
</dbReference>
<gene>
    <name evidence="6" type="ORF">ACFQ2I_13195</name>
</gene>
<dbReference type="InterPro" id="IPR000847">
    <property type="entry name" value="LysR_HTH_N"/>
</dbReference>
<evidence type="ECO:0000313" key="6">
    <source>
        <dbReference type="EMBL" id="MFD0960341.1"/>
    </source>
</evidence>
<evidence type="ECO:0000256" key="3">
    <source>
        <dbReference type="ARBA" id="ARBA00023125"/>
    </source>
</evidence>
<dbReference type="InterPro" id="IPR050950">
    <property type="entry name" value="HTH-type_LysR_regulators"/>
</dbReference>
<dbReference type="CDD" id="cd05466">
    <property type="entry name" value="PBP2_LTTR_substrate"/>
    <property type="match status" value="1"/>
</dbReference>
<evidence type="ECO:0000256" key="2">
    <source>
        <dbReference type="ARBA" id="ARBA00023015"/>
    </source>
</evidence>
<evidence type="ECO:0000256" key="1">
    <source>
        <dbReference type="ARBA" id="ARBA00009437"/>
    </source>
</evidence>
<evidence type="ECO:0000259" key="5">
    <source>
        <dbReference type="PROSITE" id="PS50931"/>
    </source>
</evidence>
<feature type="domain" description="HTH lysR-type" evidence="5">
    <location>
        <begin position="1"/>
        <end position="57"/>
    </location>
</feature>
<evidence type="ECO:0000313" key="7">
    <source>
        <dbReference type="Proteomes" id="UP001596989"/>
    </source>
</evidence>
<comment type="similarity">
    <text evidence="1">Belongs to the LysR transcriptional regulatory family.</text>
</comment>
<keyword evidence="7" id="KW-1185">Reference proteome</keyword>
<dbReference type="Gene3D" id="3.40.190.290">
    <property type="match status" value="1"/>
</dbReference>
<dbReference type="RefSeq" id="WP_377564809.1">
    <property type="nucleotide sequence ID" value="NZ_JBHTJZ010000020.1"/>
</dbReference>